<dbReference type="RefSeq" id="WP_340335704.1">
    <property type="nucleotide sequence ID" value="NZ_JBBKZS010000005.1"/>
</dbReference>
<keyword evidence="4 6" id="KW-1133">Transmembrane helix</keyword>
<feature type="transmembrane region" description="Helical" evidence="6">
    <location>
        <begin position="103"/>
        <end position="122"/>
    </location>
</feature>
<gene>
    <name evidence="7" type="ORF">WKW79_13625</name>
</gene>
<dbReference type="EMBL" id="JBBKZS010000005">
    <property type="protein sequence ID" value="MEJ8855620.1"/>
    <property type="molecule type" value="Genomic_DNA"/>
</dbReference>
<keyword evidence="8" id="KW-1185">Reference proteome</keyword>
<dbReference type="PANTHER" id="PTHR31632">
    <property type="entry name" value="IRON TRANSPORTER FTH1"/>
    <property type="match status" value="1"/>
</dbReference>
<evidence type="ECO:0000256" key="2">
    <source>
        <dbReference type="ARBA" id="ARBA00008333"/>
    </source>
</evidence>
<evidence type="ECO:0000256" key="6">
    <source>
        <dbReference type="SAM" id="Phobius"/>
    </source>
</evidence>
<keyword evidence="5 6" id="KW-0472">Membrane</keyword>
<evidence type="ECO:0008006" key="9">
    <source>
        <dbReference type="Google" id="ProtNLM"/>
    </source>
</evidence>
<dbReference type="Proteomes" id="UP001367030">
    <property type="component" value="Unassembled WGS sequence"/>
</dbReference>
<evidence type="ECO:0000313" key="7">
    <source>
        <dbReference type="EMBL" id="MEJ8855620.1"/>
    </source>
</evidence>
<reference evidence="7 8" key="1">
    <citation type="submission" date="2024-03" db="EMBL/GenBank/DDBJ databases">
        <title>Novel species of the genus Variovorax.</title>
        <authorList>
            <person name="Liu Q."/>
            <person name="Xin Y.-H."/>
        </authorList>
    </citation>
    <scope>NUCLEOTIDE SEQUENCE [LARGE SCALE GENOMIC DNA]</scope>
    <source>
        <strain evidence="7 8">KACC 18901</strain>
    </source>
</reference>
<evidence type="ECO:0000256" key="1">
    <source>
        <dbReference type="ARBA" id="ARBA00004141"/>
    </source>
</evidence>
<proteinExistence type="inferred from homology"/>
<organism evidence="7 8">
    <name type="scientific">Variovorax robiniae</name>
    <dbReference type="NCBI Taxonomy" id="1836199"/>
    <lineage>
        <taxon>Bacteria</taxon>
        <taxon>Pseudomonadati</taxon>
        <taxon>Pseudomonadota</taxon>
        <taxon>Betaproteobacteria</taxon>
        <taxon>Burkholderiales</taxon>
        <taxon>Comamonadaceae</taxon>
        <taxon>Variovorax</taxon>
    </lineage>
</organism>
<name>A0ABU8X929_9BURK</name>
<evidence type="ECO:0000256" key="4">
    <source>
        <dbReference type="ARBA" id="ARBA00022989"/>
    </source>
</evidence>
<protein>
    <recommendedName>
        <fullName evidence="9">FTR1 family iron permease</fullName>
    </recommendedName>
</protein>
<sequence>MFQAFVIVGREGCELLLVILALQAWARREARPELIRWVLWGVVAGFAAAASAIVALPPSGMDEWFDIALTFVFGLSLALVSSGTMASVAGVGKHATHFVSHWLAHRASGVAVLAITAFSTLREVLEAVLLLRFVAARQTTEELAWGVALGLLACALLAVAWRALRERRGAHWAFRLSAVVLFVLGMQMLIDSVAEVLLRGVGGERPARWAYALTPYLENGDRYWVLCVVLATIPLMLWTRDWWRRTGD</sequence>
<evidence type="ECO:0000256" key="3">
    <source>
        <dbReference type="ARBA" id="ARBA00022692"/>
    </source>
</evidence>
<evidence type="ECO:0000313" key="8">
    <source>
        <dbReference type="Proteomes" id="UP001367030"/>
    </source>
</evidence>
<dbReference type="PANTHER" id="PTHR31632:SF2">
    <property type="entry name" value="PLASMA MEMBRANE IRON PERMEASE"/>
    <property type="match status" value="1"/>
</dbReference>
<evidence type="ECO:0000256" key="5">
    <source>
        <dbReference type="ARBA" id="ARBA00023136"/>
    </source>
</evidence>
<dbReference type="InterPro" id="IPR004923">
    <property type="entry name" value="FTR1/Fip1/EfeU"/>
</dbReference>
<keyword evidence="3 6" id="KW-0812">Transmembrane</keyword>
<comment type="caution">
    <text evidence="7">The sequence shown here is derived from an EMBL/GenBank/DDBJ whole genome shotgun (WGS) entry which is preliminary data.</text>
</comment>
<feature type="transmembrane region" description="Helical" evidence="6">
    <location>
        <begin position="142"/>
        <end position="160"/>
    </location>
</feature>
<comment type="subcellular location">
    <subcellularLocation>
        <location evidence="1">Membrane</location>
        <topology evidence="1">Multi-pass membrane protein</topology>
    </subcellularLocation>
</comment>
<feature type="transmembrane region" description="Helical" evidence="6">
    <location>
        <begin position="223"/>
        <end position="243"/>
    </location>
</feature>
<feature type="transmembrane region" description="Helical" evidence="6">
    <location>
        <begin position="172"/>
        <end position="190"/>
    </location>
</feature>
<feature type="transmembrane region" description="Helical" evidence="6">
    <location>
        <begin position="37"/>
        <end position="56"/>
    </location>
</feature>
<accession>A0ABU8X929</accession>
<feature type="transmembrane region" description="Helical" evidence="6">
    <location>
        <begin position="68"/>
        <end position="91"/>
    </location>
</feature>
<comment type="similarity">
    <text evidence="2">Belongs to the oxidase-dependent Fe transporter (OFeT) (TC 9.A.10.1) family.</text>
</comment>